<reference evidence="5 6" key="1">
    <citation type="journal article" date="2016" name="Nat. Commun.">
        <title>Thousands of microbial genomes shed light on interconnected biogeochemical processes in an aquifer system.</title>
        <authorList>
            <person name="Anantharaman K."/>
            <person name="Brown C.T."/>
            <person name="Hug L.A."/>
            <person name="Sharon I."/>
            <person name="Castelle C.J."/>
            <person name="Probst A.J."/>
            <person name="Thomas B.C."/>
            <person name="Singh A."/>
            <person name="Wilkins M.J."/>
            <person name="Karaoz U."/>
            <person name="Brodie E.L."/>
            <person name="Williams K.H."/>
            <person name="Hubbard S.S."/>
            <person name="Banfield J.F."/>
        </authorList>
    </citation>
    <scope>NUCLEOTIDE SEQUENCE [LARGE SCALE GENOMIC DNA]</scope>
</reference>
<keyword evidence="2" id="KW-0479">Metal-binding</keyword>
<evidence type="ECO:0000313" key="6">
    <source>
        <dbReference type="Proteomes" id="UP000178369"/>
    </source>
</evidence>
<evidence type="ECO:0000256" key="2">
    <source>
        <dbReference type="ARBA" id="ARBA00022723"/>
    </source>
</evidence>
<dbReference type="InterPro" id="IPR027806">
    <property type="entry name" value="HARBI1_dom"/>
</dbReference>
<feature type="domain" description="DDE Tnp4" evidence="4">
    <location>
        <begin position="140"/>
        <end position="298"/>
    </location>
</feature>
<sequence>MMSVEKVLKRDRLCRALTGLAPQEFRDLLAVFAAALAQAAMDAYLTDPHRKRKPGAGRKLFAKTAEEKLFFILLYYRIYPTFEVLSFLYDRDRGNVWHAYDALSPVLESALGKKLALPKRQIKSVEEFFEAFPEAKEVFLDGTERPIQRPKNAEKQTANYSGKKKRHTKKNIILSTRKRRVGYVSPTIKGEEHDFQIVKDTRLPDHIPKKVRIRMDAGFQGFLKEFPGHAVSMPRKKPKGRPLCKTFKEQNRRKSRIRILVEHAIGGVKRFRIVADVFRNKQENADDRAMLITCGLWNYHLDATSC</sequence>
<protein>
    <recommendedName>
        <fullName evidence="4">DDE Tnp4 domain-containing protein</fullName>
    </recommendedName>
</protein>
<evidence type="ECO:0000256" key="1">
    <source>
        <dbReference type="ARBA" id="ARBA00001968"/>
    </source>
</evidence>
<name>A0A1F5HKY4_9BACT</name>
<gene>
    <name evidence="5" type="ORF">A3F45_00670</name>
</gene>
<dbReference type="Pfam" id="PF13359">
    <property type="entry name" value="DDE_Tnp_4"/>
    <property type="match status" value="1"/>
</dbReference>
<feature type="region of interest" description="Disordered" evidence="3">
    <location>
        <begin position="146"/>
        <end position="168"/>
    </location>
</feature>
<evidence type="ECO:0000259" key="4">
    <source>
        <dbReference type="Pfam" id="PF13359"/>
    </source>
</evidence>
<accession>A0A1F5HKY4</accession>
<comment type="caution">
    <text evidence="5">The sequence shown here is derived from an EMBL/GenBank/DDBJ whole genome shotgun (WGS) entry which is preliminary data.</text>
</comment>
<dbReference type="GO" id="GO:0046872">
    <property type="term" value="F:metal ion binding"/>
    <property type="evidence" value="ECO:0007669"/>
    <property type="project" value="UniProtKB-KW"/>
</dbReference>
<dbReference type="Proteomes" id="UP000178369">
    <property type="component" value="Unassembled WGS sequence"/>
</dbReference>
<proteinExistence type="predicted"/>
<evidence type="ECO:0000256" key="3">
    <source>
        <dbReference type="SAM" id="MobiDB-lite"/>
    </source>
</evidence>
<dbReference type="EMBL" id="MFBL01000025">
    <property type="protein sequence ID" value="OGE04788.1"/>
    <property type="molecule type" value="Genomic_DNA"/>
</dbReference>
<dbReference type="AlphaFoldDB" id="A0A1F5HKY4"/>
<evidence type="ECO:0000313" key="5">
    <source>
        <dbReference type="EMBL" id="OGE04788.1"/>
    </source>
</evidence>
<comment type="cofactor">
    <cofactor evidence="1">
        <name>a divalent metal cation</name>
        <dbReference type="ChEBI" id="CHEBI:60240"/>
    </cofactor>
</comment>
<organism evidence="5 6">
    <name type="scientific">Candidatus Curtissbacteria bacterium RIFCSPHIGHO2_12_FULL_41_17</name>
    <dbReference type="NCBI Taxonomy" id="1797722"/>
    <lineage>
        <taxon>Bacteria</taxon>
        <taxon>Candidatus Curtissiibacteriota</taxon>
    </lineage>
</organism>
<dbReference type="PANTHER" id="PTHR23080">
    <property type="entry name" value="THAP DOMAIN PROTEIN"/>
    <property type="match status" value="1"/>
</dbReference>